<evidence type="ECO:0000256" key="1">
    <source>
        <dbReference type="ARBA" id="ARBA00004123"/>
    </source>
</evidence>
<organism evidence="8 9">
    <name type="scientific">Claviceps humidiphila</name>
    <dbReference type="NCBI Taxonomy" id="1294629"/>
    <lineage>
        <taxon>Eukaryota</taxon>
        <taxon>Fungi</taxon>
        <taxon>Dikarya</taxon>
        <taxon>Ascomycota</taxon>
        <taxon>Pezizomycotina</taxon>
        <taxon>Sordariomycetes</taxon>
        <taxon>Hypocreomycetidae</taxon>
        <taxon>Hypocreales</taxon>
        <taxon>Clavicipitaceae</taxon>
        <taxon>Claviceps</taxon>
    </lineage>
</organism>
<sequence length="562" mass="61231">MNSSTDGFTSSPNKTPPRAPAALAQTPVNRRVASGELPSSRGSAFRTPLDRASNRDLLNSVRRGVSASGGRRNNAPTPHAKAARRALDLRRTALLTPGKDRRQSLREQRETPMGLLRDLGRVLATNTRPVASSSPRDRPSSIAPVPEEDEDENDDYNDYDDDDLPIQAPRLSLPLDDDDEDSDLVPPQSTGLEDDTETMPNIELPLRAVSERTGRYSGISFGSRRDSDNMDLDDDGDDIGRQSDFFPGLLEDLQARADAAANPTLTRIDIDDGTGTASRRESEFGLEIPSDVADQTTFMMSEPAAADDGGTSPLRDTSMIAAGASNAANVKGPRLTAAGDVTLDRRASDADVYDDSEAAELDLVEEEDEVETYGDAEEPEEAGAEAEDVDEGPDIGNESEVAPPASVAKPRPQTKRKKPSRRISKYGIEYPPLPPSFVKRVAQTALHSSGLSNPRVSTDTLVALTQASEWFFEQLGDDLGAYANHAHRKVIEERDVATLMRRQRQITSDATMFSLAQRHLPRELLQEFKMPVPMGGKIPRKRLRPDDDETGDSSEVTWTQGS</sequence>
<evidence type="ECO:0000256" key="3">
    <source>
        <dbReference type="ARBA" id="ARBA00010137"/>
    </source>
</evidence>
<feature type="compositionally biased region" description="Low complexity" evidence="6">
    <location>
        <begin position="59"/>
        <end position="74"/>
    </location>
</feature>
<dbReference type="GO" id="GO:0005634">
    <property type="term" value="C:nucleus"/>
    <property type="evidence" value="ECO:0007669"/>
    <property type="project" value="UniProtKB-SubCell"/>
</dbReference>
<feature type="domain" description="CENP-T/Histone H4 histone fold" evidence="7">
    <location>
        <begin position="426"/>
        <end position="532"/>
    </location>
</feature>
<comment type="similarity">
    <text evidence="3">Belongs to the CENP-T/CNN1 family.</text>
</comment>
<dbReference type="GO" id="GO:0000278">
    <property type="term" value="P:mitotic cell cycle"/>
    <property type="evidence" value="ECO:0007669"/>
    <property type="project" value="TreeGrafter"/>
</dbReference>
<evidence type="ECO:0000256" key="6">
    <source>
        <dbReference type="SAM" id="MobiDB-lite"/>
    </source>
</evidence>
<feature type="compositionally biased region" description="Polar residues" evidence="6">
    <location>
        <begin position="124"/>
        <end position="134"/>
    </location>
</feature>
<dbReference type="GO" id="GO:0003677">
    <property type="term" value="F:DNA binding"/>
    <property type="evidence" value="ECO:0007669"/>
    <property type="project" value="InterPro"/>
</dbReference>
<feature type="region of interest" description="Disordered" evidence="6">
    <location>
        <begin position="535"/>
        <end position="562"/>
    </location>
</feature>
<dbReference type="AlphaFoldDB" id="A0A9P7Q658"/>
<feature type="region of interest" description="Disordered" evidence="6">
    <location>
        <begin position="1"/>
        <end position="202"/>
    </location>
</feature>
<dbReference type="GO" id="GO:0051382">
    <property type="term" value="P:kinetochore assembly"/>
    <property type="evidence" value="ECO:0007669"/>
    <property type="project" value="InterPro"/>
</dbReference>
<dbReference type="InterPro" id="IPR035425">
    <property type="entry name" value="CENP-T/H4_C"/>
</dbReference>
<dbReference type="InterPro" id="IPR028255">
    <property type="entry name" value="CENP-T"/>
</dbReference>
<name>A0A9P7Q658_9HYPO</name>
<dbReference type="Gene3D" id="1.10.20.10">
    <property type="entry name" value="Histone, subunit A"/>
    <property type="match status" value="1"/>
</dbReference>
<comment type="caution">
    <text evidence="8">The sequence shown here is derived from an EMBL/GenBank/DDBJ whole genome shotgun (WGS) entry which is preliminary data.</text>
</comment>
<feature type="compositionally biased region" description="Basic and acidic residues" evidence="6">
    <location>
        <begin position="98"/>
        <end position="110"/>
    </location>
</feature>
<gene>
    <name evidence="8" type="ORF">E4U13_007817</name>
</gene>
<keyword evidence="9" id="KW-1185">Reference proteome</keyword>
<feature type="compositionally biased region" description="Acidic residues" evidence="6">
    <location>
        <begin position="351"/>
        <end position="393"/>
    </location>
</feature>
<feature type="compositionally biased region" description="Basic residues" evidence="6">
    <location>
        <begin position="412"/>
        <end position="424"/>
    </location>
</feature>
<dbReference type="Proteomes" id="UP000732380">
    <property type="component" value="Unassembled WGS sequence"/>
</dbReference>
<proteinExistence type="inferred from homology"/>
<evidence type="ECO:0000313" key="9">
    <source>
        <dbReference type="Proteomes" id="UP000732380"/>
    </source>
</evidence>
<evidence type="ECO:0000259" key="7">
    <source>
        <dbReference type="Pfam" id="PF15511"/>
    </source>
</evidence>
<feature type="compositionally biased region" description="Polar residues" evidence="6">
    <location>
        <begin position="1"/>
        <end position="13"/>
    </location>
</feature>
<dbReference type="Pfam" id="PF15511">
    <property type="entry name" value="CENP-T_C"/>
    <property type="match status" value="1"/>
</dbReference>
<feature type="region of interest" description="Disordered" evidence="6">
    <location>
        <begin position="346"/>
        <end position="427"/>
    </location>
</feature>
<dbReference type="PANTHER" id="PTHR46904:SF1">
    <property type="entry name" value="CENTROMERE PROTEIN T"/>
    <property type="match status" value="1"/>
</dbReference>
<keyword evidence="4" id="KW-0158">Chromosome</keyword>
<dbReference type="EMBL" id="SRQM01000081">
    <property type="protein sequence ID" value="KAG6119347.1"/>
    <property type="molecule type" value="Genomic_DNA"/>
</dbReference>
<dbReference type="GO" id="GO:0000776">
    <property type="term" value="C:kinetochore"/>
    <property type="evidence" value="ECO:0007669"/>
    <property type="project" value="InterPro"/>
</dbReference>
<evidence type="ECO:0000256" key="4">
    <source>
        <dbReference type="ARBA" id="ARBA00022454"/>
    </source>
</evidence>
<protein>
    <recommendedName>
        <fullName evidence="7">CENP-T/Histone H4 histone fold domain-containing protein</fullName>
    </recommendedName>
</protein>
<evidence type="ECO:0000313" key="8">
    <source>
        <dbReference type="EMBL" id="KAG6119347.1"/>
    </source>
</evidence>
<keyword evidence="5" id="KW-0539">Nucleus</keyword>
<comment type="subcellular location">
    <subcellularLocation>
        <location evidence="2">Chromosome</location>
    </subcellularLocation>
    <subcellularLocation>
        <location evidence="1">Nucleus</location>
    </subcellularLocation>
</comment>
<evidence type="ECO:0000256" key="2">
    <source>
        <dbReference type="ARBA" id="ARBA00004286"/>
    </source>
</evidence>
<accession>A0A9P7Q658</accession>
<feature type="compositionally biased region" description="Acidic residues" evidence="6">
    <location>
        <begin position="146"/>
        <end position="164"/>
    </location>
</feature>
<dbReference type="GO" id="GO:0007059">
    <property type="term" value="P:chromosome segregation"/>
    <property type="evidence" value="ECO:0007669"/>
    <property type="project" value="TreeGrafter"/>
</dbReference>
<feature type="compositionally biased region" description="Polar residues" evidence="6">
    <location>
        <begin position="553"/>
        <end position="562"/>
    </location>
</feature>
<dbReference type="PANTHER" id="PTHR46904">
    <property type="entry name" value="CENTROMERE PROTEIN T"/>
    <property type="match status" value="1"/>
</dbReference>
<dbReference type="SUPFAM" id="SSF47113">
    <property type="entry name" value="Histone-fold"/>
    <property type="match status" value="1"/>
</dbReference>
<dbReference type="GO" id="GO:0046982">
    <property type="term" value="F:protein heterodimerization activity"/>
    <property type="evidence" value="ECO:0007669"/>
    <property type="project" value="InterPro"/>
</dbReference>
<evidence type="ECO:0000256" key="5">
    <source>
        <dbReference type="ARBA" id="ARBA00023242"/>
    </source>
</evidence>
<dbReference type="CDD" id="cd22920">
    <property type="entry name" value="HFD_CENP-T"/>
    <property type="match status" value="1"/>
</dbReference>
<dbReference type="InterPro" id="IPR009072">
    <property type="entry name" value="Histone-fold"/>
</dbReference>
<reference evidence="8 9" key="1">
    <citation type="journal article" date="2020" name="bioRxiv">
        <title>Whole genome comparisons of ergot fungi reveals the divergence and evolution of species within the genus Claviceps are the result of varying mechanisms driving genome evolution and host range expansion.</title>
        <authorList>
            <person name="Wyka S.A."/>
            <person name="Mondo S.J."/>
            <person name="Liu M."/>
            <person name="Dettman J."/>
            <person name="Nalam V."/>
            <person name="Broders K.D."/>
        </authorList>
    </citation>
    <scope>NUCLEOTIDE SEQUENCE [LARGE SCALE GENOMIC DNA]</scope>
    <source>
        <strain evidence="8 9">LM576</strain>
    </source>
</reference>